<organism evidence="2 3">
    <name type="scientific">Croceimicrobium hydrocarbonivorans</name>
    <dbReference type="NCBI Taxonomy" id="2761580"/>
    <lineage>
        <taxon>Bacteria</taxon>
        <taxon>Pseudomonadati</taxon>
        <taxon>Bacteroidota</taxon>
        <taxon>Flavobacteriia</taxon>
        <taxon>Flavobacteriales</taxon>
        <taxon>Owenweeksiaceae</taxon>
        <taxon>Croceimicrobium</taxon>
    </lineage>
</organism>
<dbReference type="EMBL" id="CP060139">
    <property type="protein sequence ID" value="QNR25166.1"/>
    <property type="molecule type" value="Genomic_DNA"/>
</dbReference>
<dbReference type="AlphaFoldDB" id="A0A7H0VHG8"/>
<dbReference type="RefSeq" id="WP_210759692.1">
    <property type="nucleotide sequence ID" value="NZ_CP060139.1"/>
</dbReference>
<feature type="region of interest" description="Disordered" evidence="1">
    <location>
        <begin position="27"/>
        <end position="58"/>
    </location>
</feature>
<dbReference type="PROSITE" id="PS51257">
    <property type="entry name" value="PROKAR_LIPOPROTEIN"/>
    <property type="match status" value="1"/>
</dbReference>
<name>A0A7H0VHG8_9FLAO</name>
<dbReference type="KEGG" id="chyd:H4K34_04825"/>
<reference evidence="2 3" key="1">
    <citation type="submission" date="2020-08" db="EMBL/GenBank/DDBJ databases">
        <title>Croceimicrobium hydrocarbonivorans gen. nov., sp. nov., a novel marine bacterium isolated from a bacterial consortium that degrades polyethylene terephthalate.</title>
        <authorList>
            <person name="Liu R."/>
        </authorList>
    </citation>
    <scope>NUCLEOTIDE SEQUENCE [LARGE SCALE GENOMIC DNA]</scope>
    <source>
        <strain evidence="2 3">A20-9</strain>
    </source>
</reference>
<accession>A0A7H0VHG8</accession>
<protein>
    <recommendedName>
        <fullName evidence="4">Lipoprotein</fullName>
    </recommendedName>
</protein>
<evidence type="ECO:0000313" key="3">
    <source>
        <dbReference type="Proteomes" id="UP000516305"/>
    </source>
</evidence>
<sequence>MDNRGFKVILFALGICILSSCEINTPDSDSPSKPSAEEAEPAKINSTEDNSSKQTEERISKDTLRFNRAFQDAWKKAELNFDSPHFSKEYYFYPDDSSYAIKIEILIGNLFTDSEKYFLLRRHVPWATYLNLYQIRNGKAFKILERKQSEMSYRSDTIFDVNGDQINDFVVHWHPVSGCCRRNIYSVYLKKEDRSFSSAYRFINPTFSPEEHIIRGISYGHPGEAGLYKFKWNGLAVDSLEFIYRNTSRKDQFIKTSKAKYKPTASEGEILKEIPEEYLQIESIDWFEA</sequence>
<proteinExistence type="predicted"/>
<evidence type="ECO:0000313" key="2">
    <source>
        <dbReference type="EMBL" id="QNR25166.1"/>
    </source>
</evidence>
<dbReference type="Proteomes" id="UP000516305">
    <property type="component" value="Chromosome"/>
</dbReference>
<gene>
    <name evidence="2" type="ORF">H4K34_04825</name>
</gene>
<evidence type="ECO:0008006" key="4">
    <source>
        <dbReference type="Google" id="ProtNLM"/>
    </source>
</evidence>
<evidence type="ECO:0000256" key="1">
    <source>
        <dbReference type="SAM" id="MobiDB-lite"/>
    </source>
</evidence>
<keyword evidence="3" id="KW-1185">Reference proteome</keyword>